<accession>A0A061FZK7</accession>
<dbReference type="Proteomes" id="UP000026915">
    <property type="component" value="Chromosome 3"/>
</dbReference>
<sequence length="114" mass="13040">MDWNALSLLPSPQAAPCMPLGLLLVAVQSTKENYERRPRSFFVLNIDNMLHIDRSFLTKTRTIRCYGPDHVGDNYCVGSLSLTGRRLRRIKDDDFELWTINMLPLASGKKMVDL</sequence>
<evidence type="ECO:0000313" key="1">
    <source>
        <dbReference type="EMBL" id="EOY22322.1"/>
    </source>
</evidence>
<dbReference type="AlphaFoldDB" id="A0A061FZK7"/>
<gene>
    <name evidence="1" type="ORF">TCM_014532</name>
</gene>
<proteinExistence type="predicted"/>
<dbReference type="InParanoid" id="A0A061FZK7"/>
<dbReference type="HOGENOM" id="CLU_2125563_0_0_1"/>
<dbReference type="EMBL" id="CM001881">
    <property type="protein sequence ID" value="EOY22322.1"/>
    <property type="molecule type" value="Genomic_DNA"/>
</dbReference>
<keyword evidence="2" id="KW-1185">Reference proteome</keyword>
<evidence type="ECO:0000313" key="2">
    <source>
        <dbReference type="Proteomes" id="UP000026915"/>
    </source>
</evidence>
<reference evidence="1 2" key="1">
    <citation type="journal article" date="2013" name="Genome Biol.">
        <title>The genome sequence of the most widely cultivated cacao type and its use to identify candidate genes regulating pod color.</title>
        <authorList>
            <person name="Motamayor J.C."/>
            <person name="Mockaitis K."/>
            <person name="Schmutz J."/>
            <person name="Haiminen N."/>
            <person name="Iii D.L."/>
            <person name="Cornejo O."/>
            <person name="Findley S.D."/>
            <person name="Zheng P."/>
            <person name="Utro F."/>
            <person name="Royaert S."/>
            <person name="Saski C."/>
            <person name="Jenkins J."/>
            <person name="Podicheti R."/>
            <person name="Zhao M."/>
            <person name="Scheffler B.E."/>
            <person name="Stack J.C."/>
            <person name="Feltus F.A."/>
            <person name="Mustiga G.M."/>
            <person name="Amores F."/>
            <person name="Phillips W."/>
            <person name="Marelli J.P."/>
            <person name="May G.D."/>
            <person name="Shapiro H."/>
            <person name="Ma J."/>
            <person name="Bustamante C.D."/>
            <person name="Schnell R.J."/>
            <person name="Main D."/>
            <person name="Gilbert D."/>
            <person name="Parida L."/>
            <person name="Kuhn D.N."/>
        </authorList>
    </citation>
    <scope>NUCLEOTIDE SEQUENCE [LARGE SCALE GENOMIC DNA]</scope>
    <source>
        <strain evidence="2">cv. Matina 1-6</strain>
    </source>
</reference>
<dbReference type="Gramene" id="EOY22322">
    <property type="protein sequence ID" value="EOY22322"/>
    <property type="gene ID" value="TCM_014532"/>
</dbReference>
<name>A0A061FZK7_THECC</name>
<organism evidence="1 2">
    <name type="scientific">Theobroma cacao</name>
    <name type="common">Cacao</name>
    <name type="synonym">Cocoa</name>
    <dbReference type="NCBI Taxonomy" id="3641"/>
    <lineage>
        <taxon>Eukaryota</taxon>
        <taxon>Viridiplantae</taxon>
        <taxon>Streptophyta</taxon>
        <taxon>Embryophyta</taxon>
        <taxon>Tracheophyta</taxon>
        <taxon>Spermatophyta</taxon>
        <taxon>Magnoliopsida</taxon>
        <taxon>eudicotyledons</taxon>
        <taxon>Gunneridae</taxon>
        <taxon>Pentapetalae</taxon>
        <taxon>rosids</taxon>
        <taxon>malvids</taxon>
        <taxon>Malvales</taxon>
        <taxon>Malvaceae</taxon>
        <taxon>Byttnerioideae</taxon>
        <taxon>Theobroma</taxon>
    </lineage>
</organism>
<protein>
    <submittedName>
        <fullName evidence="1">Uncharacterized protein</fullName>
    </submittedName>
</protein>